<dbReference type="EMBL" id="CP001280">
    <property type="protein sequence ID" value="ACK50020.1"/>
    <property type="molecule type" value="Genomic_DNA"/>
</dbReference>
<reference evidence="2 3" key="1">
    <citation type="journal article" date="2010" name="J. Bacteriol.">
        <title>Complete genome sequence of the aerobic facultative methanotroph Methylocella silvestris BL2.</title>
        <authorList>
            <person name="Chen Y."/>
            <person name="Crombie A."/>
            <person name="Rahman M.T."/>
            <person name="Dedysh S.N."/>
            <person name="Liesack W."/>
            <person name="Stott M.B."/>
            <person name="Alam M."/>
            <person name="Theisen A.R."/>
            <person name="Murrell J.C."/>
            <person name="Dunfield P.F."/>
        </authorList>
    </citation>
    <scope>NUCLEOTIDE SEQUENCE [LARGE SCALE GENOMIC DNA]</scope>
    <source>
        <strain evidence="3">DSM 15510 / CIP 108128 / LMG 27833 / NCIMB 13906 / BL2</strain>
    </source>
</reference>
<dbReference type="KEGG" id="msl:Msil_1051"/>
<protein>
    <submittedName>
        <fullName evidence="2">Pyridine nucleotide-disulfide oxidoreductase family</fullName>
    </submittedName>
</protein>
<dbReference type="InterPro" id="IPR036188">
    <property type="entry name" value="FAD/NAD-bd_sf"/>
</dbReference>
<dbReference type="InterPro" id="IPR038732">
    <property type="entry name" value="HpyO/CreE_NAD-binding"/>
</dbReference>
<organism evidence="2 3">
    <name type="scientific">Methylocella silvestris (strain DSM 15510 / CIP 108128 / LMG 27833 / NCIMB 13906 / BL2)</name>
    <dbReference type="NCBI Taxonomy" id="395965"/>
    <lineage>
        <taxon>Bacteria</taxon>
        <taxon>Pseudomonadati</taxon>
        <taxon>Pseudomonadota</taxon>
        <taxon>Alphaproteobacteria</taxon>
        <taxon>Hyphomicrobiales</taxon>
        <taxon>Beijerinckiaceae</taxon>
        <taxon>Methylocella</taxon>
    </lineage>
</organism>
<proteinExistence type="predicted"/>
<sequence length="474" mass="50993">MSATKTVVIVGGGFTGAIFGLKLHRSRPDWRIIIAEPKRKLGRGVAYGACGPNHLLNVPVSRMEIGLSPGFAEWLASRRASIAEALVESGLDLQAAYVPRRLFGDYIQEQVAAALDAKALVGLASVRGEVVRLLGGSRGVLLTDGREIKADLVVLAMGNLPPVAPGGPDPWLYDSGFFIPDPWAIDAFSDIDPGEPLLLIGTGLTMVDVALRLAQEGHRGKMVAVSRRGLVPRTHQAGGAWPEFLHDKIPASPLALTKMLRAEVARAESQGVVWQRVFDAARPAVASIWNGWSELNRRQFLRHLRPRWDVHRHRMAPRVTEALNQLQNSGALEILAGRIAAYKPAGPLVDVTLRLRNGATRNFGAGHVINCTGPGGDFAKIANPLIADLRERRLAVPDALGVGLETRDCAVVDGAGNASPWLFALGPLTRPAWWEITAVPEINLQIERLVTQMSLPSAARSLTTADFLDIGGGI</sequence>
<dbReference type="InterPro" id="IPR052189">
    <property type="entry name" value="L-asp_N-monooxygenase_NS-form"/>
</dbReference>
<accession>B8ELM6</accession>
<evidence type="ECO:0000259" key="1">
    <source>
        <dbReference type="Pfam" id="PF13454"/>
    </source>
</evidence>
<dbReference type="PANTHER" id="PTHR40254:SF1">
    <property type="entry name" value="BLR0577 PROTEIN"/>
    <property type="match status" value="1"/>
</dbReference>
<keyword evidence="3" id="KW-1185">Reference proteome</keyword>
<dbReference type="eggNOG" id="COG4529">
    <property type="taxonomic scope" value="Bacteria"/>
</dbReference>
<dbReference type="Gene3D" id="3.50.50.60">
    <property type="entry name" value="FAD/NAD(P)-binding domain"/>
    <property type="match status" value="1"/>
</dbReference>
<dbReference type="SUPFAM" id="SSF51905">
    <property type="entry name" value="FAD/NAD(P)-binding domain"/>
    <property type="match status" value="2"/>
</dbReference>
<dbReference type="HOGENOM" id="CLU_020215_2_0_5"/>
<evidence type="ECO:0000313" key="3">
    <source>
        <dbReference type="Proteomes" id="UP000002257"/>
    </source>
</evidence>
<evidence type="ECO:0000313" key="2">
    <source>
        <dbReference type="EMBL" id="ACK50020.1"/>
    </source>
</evidence>
<dbReference type="Pfam" id="PF13454">
    <property type="entry name" value="NAD_binding_9"/>
    <property type="match status" value="1"/>
</dbReference>
<dbReference type="PANTHER" id="PTHR40254">
    <property type="entry name" value="BLR0577 PROTEIN"/>
    <property type="match status" value="1"/>
</dbReference>
<name>B8ELM6_METSB</name>
<gene>
    <name evidence="2" type="ordered locus">Msil_1051</name>
</gene>
<dbReference type="AlphaFoldDB" id="B8ELM6"/>
<dbReference type="Proteomes" id="UP000002257">
    <property type="component" value="Chromosome"/>
</dbReference>
<feature type="domain" description="FAD-dependent urate hydroxylase HpyO/Asp monooxygenase CreE-like FAD/NAD(P)-binding" evidence="1">
    <location>
        <begin position="8"/>
        <end position="159"/>
    </location>
</feature>
<dbReference type="RefSeq" id="WP_012590090.1">
    <property type="nucleotide sequence ID" value="NC_011666.1"/>
</dbReference>